<reference evidence="3" key="1">
    <citation type="submission" date="2023-01" db="EMBL/GenBank/DDBJ databases">
        <title>Comparative Genomic Analysis of the Clinically-Derived Winkia Strain NY0527 Provides Evidence into the Taxonomic Reassignment of Winkia neuii and Characterizes Their Virulence Traits.</title>
        <authorList>
            <person name="Cai X."/>
            <person name="Peng Y."/>
            <person name="Li M."/>
            <person name="Qiu Y."/>
            <person name="Wang Y."/>
            <person name="Xu L."/>
            <person name="Hou Q."/>
        </authorList>
    </citation>
    <scope>NUCLEOTIDE SEQUENCE</scope>
    <source>
        <strain evidence="3">NY0527</strain>
    </source>
</reference>
<accession>A0AB38XQZ4</accession>
<dbReference type="InterPro" id="IPR007345">
    <property type="entry name" value="Polysacch_pyruvyl_Trfase"/>
</dbReference>
<dbReference type="EMBL" id="CP116394">
    <property type="protein sequence ID" value="WCE46732.1"/>
    <property type="molecule type" value="Genomic_DNA"/>
</dbReference>
<dbReference type="AlphaFoldDB" id="A0AB38XQZ4"/>
<keyword evidence="1" id="KW-0175">Coiled coil</keyword>
<gene>
    <name evidence="3" type="ORF">PIG85_03555</name>
</gene>
<evidence type="ECO:0000313" key="4">
    <source>
        <dbReference type="Proteomes" id="UP001211044"/>
    </source>
</evidence>
<dbReference type="PANTHER" id="PTHR36836">
    <property type="entry name" value="COLANIC ACID BIOSYNTHESIS PROTEIN WCAK"/>
    <property type="match status" value="1"/>
</dbReference>
<protein>
    <submittedName>
        <fullName evidence="3">Polysaccharide pyruvyl transferase family protein</fullName>
    </submittedName>
</protein>
<organism evidence="3 4">
    <name type="scientific">Winkia neuii subsp. anitrata</name>
    <dbReference type="NCBI Taxonomy" id="29318"/>
    <lineage>
        <taxon>Bacteria</taxon>
        <taxon>Bacillati</taxon>
        <taxon>Actinomycetota</taxon>
        <taxon>Actinomycetes</taxon>
        <taxon>Actinomycetales</taxon>
        <taxon>Actinomycetaceae</taxon>
        <taxon>Winkia</taxon>
    </lineage>
</organism>
<evidence type="ECO:0000259" key="2">
    <source>
        <dbReference type="Pfam" id="PF04230"/>
    </source>
</evidence>
<keyword evidence="3" id="KW-0808">Transferase</keyword>
<dbReference type="RefSeq" id="WP_081499163.1">
    <property type="nucleotide sequence ID" value="NZ_CP116394.1"/>
</dbReference>
<dbReference type="Pfam" id="PF04230">
    <property type="entry name" value="PS_pyruv_trans"/>
    <property type="match status" value="1"/>
</dbReference>
<proteinExistence type="predicted"/>
<dbReference type="KEGG" id="wne:PIG85_03555"/>
<dbReference type="GO" id="GO:0016740">
    <property type="term" value="F:transferase activity"/>
    <property type="evidence" value="ECO:0007669"/>
    <property type="project" value="UniProtKB-KW"/>
</dbReference>
<dbReference type="PANTHER" id="PTHR36836:SF1">
    <property type="entry name" value="COLANIC ACID BIOSYNTHESIS PROTEIN WCAK"/>
    <property type="match status" value="1"/>
</dbReference>
<feature type="coiled-coil region" evidence="1">
    <location>
        <begin position="441"/>
        <end position="475"/>
    </location>
</feature>
<dbReference type="Proteomes" id="UP001211044">
    <property type="component" value="Chromosome"/>
</dbReference>
<evidence type="ECO:0000256" key="1">
    <source>
        <dbReference type="SAM" id="Coils"/>
    </source>
</evidence>
<feature type="domain" description="Polysaccharide pyruvyl transferase" evidence="2">
    <location>
        <begin position="25"/>
        <end position="320"/>
    </location>
</feature>
<name>A0AB38XQZ4_9ACTO</name>
<evidence type="ECO:0000313" key="3">
    <source>
        <dbReference type="EMBL" id="WCE46732.1"/>
    </source>
</evidence>
<sequence>MLHLEWEPMANIGILTDIGNPSWHVGDDAIALSSFKQIKEAGHTPYLFTHDATRSQQLVPGANFLRSIEFPELPLEREEFFLSAQDFSDFRRNPVADGLAQVHHLDALIIGGGGSINSYFSRLLLERSLFAQYAKHIGLPVAISGQSVGPLLLGHEEQAVRRLFDSADLIGVRGPFSKKEAQKYTSKEIYVAHDDAICFSGVENLRGGDFIAGCFNDAHAAFPTSTSAALIAATLDRLSKATGLTTKLISHMADSAKQDQDVAFHEAIAQRMSTPVEVFNPAHPSQLVAALEGASLSVTNRFHQAVFAMTSAIPTLLLAPNLYANLRMADLLANLGLDPNWVLPEAALDAVESYQAIDQFVALANQISSHLQSRMPKLHTDTKRWWQQVIAMCTNNKADASSFVSTASPTLAAPEILAKLHTRYLGQLQLMEDATADHEYLARAWQLLESYERQIHALQAEKRLLSEQVETQQARIGYLYCREAELVQDPGARVGRFSYRQLKKIARVGALASRLKNRGH</sequence>